<dbReference type="Proteomes" id="UP000019478">
    <property type="component" value="Unassembled WGS sequence"/>
</dbReference>
<dbReference type="GO" id="GO:0000976">
    <property type="term" value="F:transcription cis-regulatory region binding"/>
    <property type="evidence" value="ECO:0007669"/>
    <property type="project" value="TreeGrafter"/>
</dbReference>
<dbReference type="InterPro" id="IPR021858">
    <property type="entry name" value="Fun_TF"/>
</dbReference>
<dbReference type="eggNOG" id="ENOG502SNVB">
    <property type="taxonomic scope" value="Eukaryota"/>
</dbReference>
<comment type="caution">
    <text evidence="3">The sequence shown here is derived from an EMBL/GenBank/DDBJ whole genome shotgun (WGS) entry which is preliminary data.</text>
</comment>
<dbReference type="EMBL" id="AMGY01000002">
    <property type="protein sequence ID" value="EXJ90069.1"/>
    <property type="molecule type" value="Genomic_DNA"/>
</dbReference>
<proteinExistence type="predicted"/>
<evidence type="ECO:0000313" key="4">
    <source>
        <dbReference type="Proteomes" id="UP000019478"/>
    </source>
</evidence>
<sequence length="434" mass="48244">MDIYLHHFASEYPNQVRDRVAFMQLALPCVPQLISWTPSKINASDQDLLQYFEHVGSNVLPMFDSGRSRVREILMRMALSGSTLASNAVCQAMLALASLYRDGLQPHAARLNLTALQSLMTSAKDGIDAEAGIQHIAAGILLACFEMQLNSNGHTWNCQWVGHICGAKGVVQAVKDGQHPPGSDSSIMLGWVYYYDVLARFSTRHWRTDVVSEVVPDPRFTTNGGNGDMPCVTQYALARASFAAVIPQISRHAHEVLGLLGEVCDTILHPWDPQYHSLEYQEYLDGLESRLTNVTLTGPAETTADEDLTPVLKLFRLAALIYLEHTSRNFSGQSTKLETWIDDAFSIFAGIGTCRHPFPLFIVGCEARTDDRRRVILDLISKTQQDPQVRSFKEVGALVQAVWVQDDLEVDGHVEYMRKVNLAISTFDAVPILV</sequence>
<dbReference type="PANTHER" id="PTHR37534">
    <property type="entry name" value="TRANSCRIPTIONAL ACTIVATOR PROTEIN UGA3"/>
    <property type="match status" value="1"/>
</dbReference>
<dbReference type="GO" id="GO:0003700">
    <property type="term" value="F:DNA-binding transcription factor activity"/>
    <property type="evidence" value="ECO:0007669"/>
    <property type="project" value="TreeGrafter"/>
</dbReference>
<dbReference type="STRING" id="1182542.W9Z6E7"/>
<dbReference type="GO" id="GO:0005634">
    <property type="term" value="C:nucleus"/>
    <property type="evidence" value="ECO:0007669"/>
    <property type="project" value="UniProtKB-SubCell"/>
</dbReference>
<evidence type="ECO:0000256" key="2">
    <source>
        <dbReference type="ARBA" id="ARBA00023242"/>
    </source>
</evidence>
<dbReference type="AlphaFoldDB" id="W9Z6E7"/>
<name>W9Z6E7_9EURO</name>
<evidence type="ECO:0000256" key="1">
    <source>
        <dbReference type="ARBA" id="ARBA00004123"/>
    </source>
</evidence>
<organism evidence="3 4">
    <name type="scientific">Capronia epimyces CBS 606.96</name>
    <dbReference type="NCBI Taxonomy" id="1182542"/>
    <lineage>
        <taxon>Eukaryota</taxon>
        <taxon>Fungi</taxon>
        <taxon>Dikarya</taxon>
        <taxon>Ascomycota</taxon>
        <taxon>Pezizomycotina</taxon>
        <taxon>Eurotiomycetes</taxon>
        <taxon>Chaetothyriomycetidae</taxon>
        <taxon>Chaetothyriales</taxon>
        <taxon>Herpotrichiellaceae</taxon>
        <taxon>Capronia</taxon>
    </lineage>
</organism>
<protein>
    <recommendedName>
        <fullName evidence="5">Transcription factor domain-containing protein</fullName>
    </recommendedName>
</protein>
<evidence type="ECO:0008006" key="5">
    <source>
        <dbReference type="Google" id="ProtNLM"/>
    </source>
</evidence>
<gene>
    <name evidence="3" type="ORF">A1O3_03137</name>
</gene>
<accession>W9Z6E7</accession>
<dbReference type="PANTHER" id="PTHR37534:SF39">
    <property type="entry name" value="TRANSCRIPTION FACTOR DOMAIN-CONTAINING PROTEIN"/>
    <property type="match status" value="1"/>
</dbReference>
<evidence type="ECO:0000313" key="3">
    <source>
        <dbReference type="EMBL" id="EXJ90069.1"/>
    </source>
</evidence>
<dbReference type="GO" id="GO:0045944">
    <property type="term" value="P:positive regulation of transcription by RNA polymerase II"/>
    <property type="evidence" value="ECO:0007669"/>
    <property type="project" value="TreeGrafter"/>
</dbReference>
<dbReference type="GeneID" id="19167266"/>
<keyword evidence="4" id="KW-1185">Reference proteome</keyword>
<keyword evidence="2" id="KW-0539">Nucleus</keyword>
<comment type="subcellular location">
    <subcellularLocation>
        <location evidence="1">Nucleus</location>
    </subcellularLocation>
</comment>
<dbReference type="OrthoDB" id="5130013at2759"/>
<dbReference type="Pfam" id="PF11951">
    <property type="entry name" value="Fungal_trans_2"/>
    <property type="match status" value="1"/>
</dbReference>
<dbReference type="HOGENOM" id="CLU_015493_0_0_1"/>
<reference evidence="3 4" key="1">
    <citation type="submission" date="2013-03" db="EMBL/GenBank/DDBJ databases">
        <title>The Genome Sequence of Capronia epimyces CBS 606.96.</title>
        <authorList>
            <consortium name="The Broad Institute Genomics Platform"/>
            <person name="Cuomo C."/>
            <person name="de Hoog S."/>
            <person name="Gorbushina A."/>
            <person name="Walker B."/>
            <person name="Young S.K."/>
            <person name="Zeng Q."/>
            <person name="Gargeya S."/>
            <person name="Fitzgerald M."/>
            <person name="Haas B."/>
            <person name="Abouelleil A."/>
            <person name="Allen A.W."/>
            <person name="Alvarado L."/>
            <person name="Arachchi H.M."/>
            <person name="Berlin A.M."/>
            <person name="Chapman S.B."/>
            <person name="Gainer-Dewar J."/>
            <person name="Goldberg J."/>
            <person name="Griggs A."/>
            <person name="Gujja S."/>
            <person name="Hansen M."/>
            <person name="Howarth C."/>
            <person name="Imamovic A."/>
            <person name="Ireland A."/>
            <person name="Larimer J."/>
            <person name="McCowan C."/>
            <person name="Murphy C."/>
            <person name="Pearson M."/>
            <person name="Poon T.W."/>
            <person name="Priest M."/>
            <person name="Roberts A."/>
            <person name="Saif S."/>
            <person name="Shea T."/>
            <person name="Sisk P."/>
            <person name="Sykes S."/>
            <person name="Wortman J."/>
            <person name="Nusbaum C."/>
            <person name="Birren B."/>
        </authorList>
    </citation>
    <scope>NUCLEOTIDE SEQUENCE [LARGE SCALE GENOMIC DNA]</scope>
    <source>
        <strain evidence="3 4">CBS 606.96</strain>
    </source>
</reference>
<dbReference type="RefSeq" id="XP_007731466.1">
    <property type="nucleotide sequence ID" value="XM_007733276.1"/>
</dbReference>